<keyword evidence="10" id="KW-1185">Reference proteome</keyword>
<evidence type="ECO:0000313" key="10">
    <source>
        <dbReference type="Proteomes" id="UP000011721"/>
    </source>
</evidence>
<sequence>MKWFLKIFLVALVMEVLTFGSGFCEQDSGSPVIENSITLNRAIEIALQHNRSLQRSLLTLTSSKLSVKAREDDFDIKIIPGTMVTSNSSNDKYVSGQVRILKETEVGITASITPRIEQQGDLYTSSVNVLLNVPLLNGFGTDYALDGLYSARYDLESSEQSYYQQQVNTVIKTVSTVYEIIKDQQQMGLLNNQLSGLEKHLMLTKMKEKTGLATAMDLYRAELRLKDVQNEMTTVNERFDNHVDQLKDLLSIAMQGELTVTAPVDYEPVITHLDEAVAIALENRIEIEQSKRRSEESRRKMLLARNNILPRVDLDVGYRRYGDNSSFQLDEEDWTIGLNGSSDLARSQEKTAFEQANIRYRQSKIDLESTQESVVREVRAQINQMKKNEQLIVDRREQARQTEGKLELALSKFNHGLADNFDLLEAQTEMQQVKTDLLFDTIGYIVDTYKLRSVLGTLLDR</sequence>
<keyword evidence="8" id="KW-0175">Coiled coil</keyword>
<dbReference type="GO" id="GO:1990281">
    <property type="term" value="C:efflux pump complex"/>
    <property type="evidence" value="ECO:0007669"/>
    <property type="project" value="TreeGrafter"/>
</dbReference>
<evidence type="ECO:0000256" key="1">
    <source>
        <dbReference type="ARBA" id="ARBA00004442"/>
    </source>
</evidence>
<dbReference type="Pfam" id="PF02321">
    <property type="entry name" value="OEP"/>
    <property type="match status" value="1"/>
</dbReference>
<dbReference type="eggNOG" id="COG1538">
    <property type="taxonomic scope" value="Bacteria"/>
</dbReference>
<dbReference type="EMBL" id="CP003985">
    <property type="protein sequence ID" value="AGF79012.1"/>
    <property type="molecule type" value="Genomic_DNA"/>
</dbReference>
<keyword evidence="7" id="KW-0998">Cell outer membrane</keyword>
<dbReference type="KEGG" id="dsf:UWK_02475"/>
<evidence type="ECO:0000313" key="9">
    <source>
        <dbReference type="EMBL" id="AGF79012.1"/>
    </source>
</evidence>
<dbReference type="STRING" id="1167006.UWK_02475"/>
<dbReference type="GO" id="GO:0009279">
    <property type="term" value="C:cell outer membrane"/>
    <property type="evidence" value="ECO:0007669"/>
    <property type="project" value="UniProtKB-SubCell"/>
</dbReference>
<dbReference type="GO" id="GO:0015562">
    <property type="term" value="F:efflux transmembrane transporter activity"/>
    <property type="evidence" value="ECO:0007669"/>
    <property type="project" value="InterPro"/>
</dbReference>
<dbReference type="InterPro" id="IPR051906">
    <property type="entry name" value="TolC-like"/>
</dbReference>
<dbReference type="Proteomes" id="UP000011721">
    <property type="component" value="Chromosome"/>
</dbReference>
<evidence type="ECO:0000256" key="2">
    <source>
        <dbReference type="ARBA" id="ARBA00007613"/>
    </source>
</evidence>
<evidence type="ECO:0000256" key="4">
    <source>
        <dbReference type="ARBA" id="ARBA00022452"/>
    </source>
</evidence>
<dbReference type="PANTHER" id="PTHR30026:SF20">
    <property type="entry name" value="OUTER MEMBRANE PROTEIN TOLC"/>
    <property type="match status" value="1"/>
</dbReference>
<keyword evidence="6" id="KW-0472">Membrane</keyword>
<evidence type="ECO:0000256" key="3">
    <source>
        <dbReference type="ARBA" id="ARBA00022448"/>
    </source>
</evidence>
<dbReference type="SUPFAM" id="SSF56954">
    <property type="entry name" value="Outer membrane efflux proteins (OEP)"/>
    <property type="match status" value="1"/>
</dbReference>
<dbReference type="AlphaFoldDB" id="M1PBL7"/>
<name>M1PBL7_DESSD</name>
<evidence type="ECO:0000256" key="8">
    <source>
        <dbReference type="SAM" id="Coils"/>
    </source>
</evidence>
<organism evidence="9 10">
    <name type="scientific">Desulfocapsa sulfexigens (strain DSM 10523 / SB164P1)</name>
    <dbReference type="NCBI Taxonomy" id="1167006"/>
    <lineage>
        <taxon>Bacteria</taxon>
        <taxon>Pseudomonadati</taxon>
        <taxon>Thermodesulfobacteriota</taxon>
        <taxon>Desulfobulbia</taxon>
        <taxon>Desulfobulbales</taxon>
        <taxon>Desulfocapsaceae</taxon>
        <taxon>Desulfocapsa</taxon>
    </lineage>
</organism>
<proteinExistence type="inferred from homology"/>
<evidence type="ECO:0000256" key="5">
    <source>
        <dbReference type="ARBA" id="ARBA00022692"/>
    </source>
</evidence>
<dbReference type="GO" id="GO:0015288">
    <property type="term" value="F:porin activity"/>
    <property type="evidence" value="ECO:0007669"/>
    <property type="project" value="TreeGrafter"/>
</dbReference>
<protein>
    <submittedName>
        <fullName evidence="9">Outer membrane protein</fullName>
    </submittedName>
</protein>
<reference evidence="10" key="1">
    <citation type="journal article" date="2013" name="Stand. Genomic Sci.">
        <title>Complete genome sequence of Desulfocapsa sulfexigens, a marine deltaproteobacterium specialized in disproportionating inorganic sulfur compounds.</title>
        <authorList>
            <person name="Finster K.W."/>
            <person name="Kjeldsen K.U."/>
            <person name="Kube M."/>
            <person name="Reinhardt R."/>
            <person name="Mussmann M."/>
            <person name="Amann R."/>
            <person name="Schreiber L."/>
        </authorList>
    </citation>
    <scope>NUCLEOTIDE SEQUENCE [LARGE SCALE GENOMIC DNA]</scope>
    <source>
        <strain evidence="10">DSM 10523 / SB164P1</strain>
    </source>
</reference>
<dbReference type="Gene3D" id="1.20.1600.10">
    <property type="entry name" value="Outer membrane efflux proteins (OEP)"/>
    <property type="match status" value="1"/>
</dbReference>
<accession>M1PBL7</accession>
<keyword evidence="3" id="KW-0813">Transport</keyword>
<dbReference type="PANTHER" id="PTHR30026">
    <property type="entry name" value="OUTER MEMBRANE PROTEIN TOLC"/>
    <property type="match status" value="1"/>
</dbReference>
<evidence type="ECO:0000256" key="6">
    <source>
        <dbReference type="ARBA" id="ARBA00023136"/>
    </source>
</evidence>
<gene>
    <name evidence="9" type="ordered locus">UWK_02475</name>
</gene>
<keyword evidence="4" id="KW-1134">Transmembrane beta strand</keyword>
<dbReference type="InterPro" id="IPR003423">
    <property type="entry name" value="OMP_efflux"/>
</dbReference>
<evidence type="ECO:0000256" key="7">
    <source>
        <dbReference type="ARBA" id="ARBA00023237"/>
    </source>
</evidence>
<comment type="similarity">
    <text evidence="2">Belongs to the outer membrane factor (OMF) (TC 1.B.17) family.</text>
</comment>
<dbReference type="HOGENOM" id="CLU_578387_0_0_7"/>
<keyword evidence="5" id="KW-0812">Transmembrane</keyword>
<dbReference type="RefSeq" id="WP_015404698.1">
    <property type="nucleotide sequence ID" value="NC_020304.1"/>
</dbReference>
<feature type="coiled-coil region" evidence="8">
    <location>
        <begin position="218"/>
        <end position="245"/>
    </location>
</feature>
<comment type="subcellular location">
    <subcellularLocation>
        <location evidence="1">Cell outer membrane</location>
    </subcellularLocation>
</comment>